<evidence type="ECO:0000256" key="3">
    <source>
        <dbReference type="ARBA" id="ARBA00023163"/>
    </source>
</evidence>
<dbReference type="PROSITE" id="PS50932">
    <property type="entry name" value="HTH_LACI_2"/>
    <property type="match status" value="1"/>
</dbReference>
<dbReference type="InterPro" id="IPR028082">
    <property type="entry name" value="Peripla_BP_I"/>
</dbReference>
<sequence>MAITTKDIAKLANVSQSTVSRCLNDSSMISEKTKKRVLKIAQEHGFQFNAHARSLSANKTYTIGVILPKSLFDFEGEMHFRSWQNELIESLERMEFDVMVSFFENRFTKQNNIQRLITAKKVDGLIILEPSLDDETITILEETDIPFIFCKYLPSFYKTKDVDFVCVDQFKGGYIATDHLLKQGHKNIISISANHIGGEFDLRTEGFKASLRDHNLQYDKDMVFYGDTTFQSGYQVIKDNIKKLKNITAIFVQNDLMALGAISALKECGINVPGDMAVVGFDDIELCTFYKPYLTTVCQPTKEIAALTCKRLIEKLNSTDSDLKQKLEISPTLVMRESCGINL</sequence>
<name>A0A1I6C6U1_9BACI</name>
<dbReference type="Gene3D" id="3.40.50.2300">
    <property type="match status" value="2"/>
</dbReference>
<dbReference type="PANTHER" id="PTHR30146">
    <property type="entry name" value="LACI-RELATED TRANSCRIPTIONAL REPRESSOR"/>
    <property type="match status" value="1"/>
</dbReference>
<comment type="caution">
    <text evidence="5">The sequence shown here is derived from an EMBL/GenBank/DDBJ whole genome shotgun (WGS) entry which is preliminary data.</text>
</comment>
<dbReference type="PANTHER" id="PTHR30146:SF109">
    <property type="entry name" value="HTH-TYPE TRANSCRIPTIONAL REGULATOR GALS"/>
    <property type="match status" value="1"/>
</dbReference>
<evidence type="ECO:0000256" key="1">
    <source>
        <dbReference type="ARBA" id="ARBA00023015"/>
    </source>
</evidence>
<feature type="domain" description="HTH lacI-type" evidence="4">
    <location>
        <begin position="3"/>
        <end position="57"/>
    </location>
</feature>
<dbReference type="Gene3D" id="1.10.260.40">
    <property type="entry name" value="lambda repressor-like DNA-binding domains"/>
    <property type="match status" value="1"/>
</dbReference>
<keyword evidence="1" id="KW-0805">Transcription regulation</keyword>
<dbReference type="Pfam" id="PF00356">
    <property type="entry name" value="LacI"/>
    <property type="match status" value="1"/>
</dbReference>
<keyword evidence="6" id="KW-1185">Reference proteome</keyword>
<dbReference type="InterPro" id="IPR046335">
    <property type="entry name" value="LacI/GalR-like_sensor"/>
</dbReference>
<evidence type="ECO:0000313" key="5">
    <source>
        <dbReference type="EMBL" id="SFQ88854.1"/>
    </source>
</evidence>
<evidence type="ECO:0000256" key="2">
    <source>
        <dbReference type="ARBA" id="ARBA00023125"/>
    </source>
</evidence>
<dbReference type="InterPro" id="IPR010982">
    <property type="entry name" value="Lambda_DNA-bd_dom_sf"/>
</dbReference>
<dbReference type="Pfam" id="PF13377">
    <property type="entry name" value="Peripla_BP_3"/>
    <property type="match status" value="1"/>
</dbReference>
<dbReference type="RefSeq" id="WP_061804480.1">
    <property type="nucleotide sequence ID" value="NZ_FOXX01000029.1"/>
</dbReference>
<keyword evidence="2" id="KW-0238">DNA-binding</keyword>
<evidence type="ECO:0000259" key="4">
    <source>
        <dbReference type="PROSITE" id="PS50932"/>
    </source>
</evidence>
<dbReference type="SMART" id="SM00354">
    <property type="entry name" value="HTH_LACI"/>
    <property type="match status" value="1"/>
</dbReference>
<dbReference type="CDD" id="cd01392">
    <property type="entry name" value="HTH_LacI"/>
    <property type="match status" value="1"/>
</dbReference>
<protein>
    <submittedName>
        <fullName evidence="5">Transcriptional regulator, LacI family</fullName>
    </submittedName>
</protein>
<evidence type="ECO:0000313" key="6">
    <source>
        <dbReference type="Proteomes" id="UP000182762"/>
    </source>
</evidence>
<reference evidence="5 6" key="1">
    <citation type="submission" date="2016-10" db="EMBL/GenBank/DDBJ databases">
        <authorList>
            <person name="Varghese N."/>
            <person name="Submissions S."/>
        </authorList>
    </citation>
    <scope>NUCLEOTIDE SEQUENCE [LARGE SCALE GENOMIC DNA]</scope>
    <source>
        <strain evidence="5 6">DSM 13796</strain>
    </source>
</reference>
<proteinExistence type="predicted"/>
<dbReference type="SUPFAM" id="SSF53822">
    <property type="entry name" value="Periplasmic binding protein-like I"/>
    <property type="match status" value="1"/>
</dbReference>
<dbReference type="Proteomes" id="UP000182762">
    <property type="component" value="Unassembled WGS sequence"/>
</dbReference>
<keyword evidence="3" id="KW-0804">Transcription</keyword>
<accession>A0A1I6C6U1</accession>
<organism evidence="5 6">
    <name type="scientific">Priestia endophytica DSM 13796</name>
    <dbReference type="NCBI Taxonomy" id="1121089"/>
    <lineage>
        <taxon>Bacteria</taxon>
        <taxon>Bacillati</taxon>
        <taxon>Bacillota</taxon>
        <taxon>Bacilli</taxon>
        <taxon>Bacillales</taxon>
        <taxon>Bacillaceae</taxon>
        <taxon>Priestia</taxon>
    </lineage>
</organism>
<dbReference type="GeneID" id="93713649"/>
<dbReference type="CDD" id="cd06267">
    <property type="entry name" value="PBP1_LacI_sugar_binding-like"/>
    <property type="match status" value="1"/>
</dbReference>
<gene>
    <name evidence="5" type="ORF">SAMN02745910_05144</name>
</gene>
<dbReference type="EMBL" id="FOXX01000029">
    <property type="protein sequence ID" value="SFQ88854.1"/>
    <property type="molecule type" value="Genomic_DNA"/>
</dbReference>
<dbReference type="InterPro" id="IPR000843">
    <property type="entry name" value="HTH_LacI"/>
</dbReference>
<dbReference type="SUPFAM" id="SSF47413">
    <property type="entry name" value="lambda repressor-like DNA-binding domains"/>
    <property type="match status" value="1"/>
</dbReference>